<sequence>MFECPPELVAADDGSWNVCTACPYYDDCPDKQGVSDEMGILLANYNLLYMLVSCFYT</sequence>
<comment type="caution">
    <text evidence="1">The sequence shown here is derived from an EMBL/GenBank/DDBJ whole genome shotgun (WGS) entry which is preliminary data.</text>
</comment>
<protein>
    <submittedName>
        <fullName evidence="1">Uncharacterized protein</fullName>
    </submittedName>
</protein>
<proteinExistence type="predicted"/>
<dbReference type="EMBL" id="BARS01007541">
    <property type="protein sequence ID" value="GAF67351.1"/>
    <property type="molecule type" value="Genomic_DNA"/>
</dbReference>
<dbReference type="AlphaFoldDB" id="X0RWF5"/>
<organism evidence="1">
    <name type="scientific">marine sediment metagenome</name>
    <dbReference type="NCBI Taxonomy" id="412755"/>
    <lineage>
        <taxon>unclassified sequences</taxon>
        <taxon>metagenomes</taxon>
        <taxon>ecological metagenomes</taxon>
    </lineage>
</organism>
<reference evidence="1" key="1">
    <citation type="journal article" date="2014" name="Front. Microbiol.">
        <title>High frequency of phylogenetically diverse reductive dehalogenase-homologous genes in deep subseafloor sedimentary metagenomes.</title>
        <authorList>
            <person name="Kawai M."/>
            <person name="Futagami T."/>
            <person name="Toyoda A."/>
            <person name="Takaki Y."/>
            <person name="Nishi S."/>
            <person name="Hori S."/>
            <person name="Arai W."/>
            <person name="Tsubouchi T."/>
            <person name="Morono Y."/>
            <person name="Uchiyama I."/>
            <person name="Ito T."/>
            <person name="Fujiyama A."/>
            <person name="Inagaki F."/>
            <person name="Takami H."/>
        </authorList>
    </citation>
    <scope>NUCLEOTIDE SEQUENCE</scope>
    <source>
        <strain evidence="1">Expedition CK06-06</strain>
    </source>
</reference>
<evidence type="ECO:0000313" key="1">
    <source>
        <dbReference type="EMBL" id="GAF67351.1"/>
    </source>
</evidence>
<name>X0RWF5_9ZZZZ</name>
<accession>X0RWF5</accession>
<gene>
    <name evidence="1" type="ORF">S01H1_14493</name>
</gene>